<keyword evidence="1" id="KW-0067">ATP-binding</keyword>
<proteinExistence type="predicted"/>
<evidence type="ECO:0000313" key="2">
    <source>
        <dbReference type="Proteomes" id="UP000682782"/>
    </source>
</evidence>
<dbReference type="Proteomes" id="UP000682782">
    <property type="component" value="Chromosome"/>
</dbReference>
<gene>
    <name evidence="1" type="ORF">JYE49_07285</name>
</gene>
<keyword evidence="2" id="KW-1185">Reference proteome</keyword>
<dbReference type="EMBL" id="CP068393">
    <property type="protein sequence ID" value="QUC68482.1"/>
    <property type="molecule type" value="Genomic_DNA"/>
</dbReference>
<keyword evidence="1" id="KW-0547">Nucleotide-binding</keyword>
<evidence type="ECO:0000313" key="1">
    <source>
        <dbReference type="EMBL" id="QUC68482.1"/>
    </source>
</evidence>
<sequence length="573" mass="63259">MKNKSSLAMENVTIRTKKPLRTLYQGVKLPVLRTLFGSLLYLVGTLIVASQADTVAAISVGKFQNFSPIVTYALMCILGYVFSYASVVADLGFVELAAGIRKKIWKKVMRLPFSYYDRESPNRVLSRVTSDPEYSYLPFKLLQLIFTLLAFLPIVLAGEAAVGELTPYLLIGFIVTIGIMFFSARFSERGAVYVAGKLSAFTAFLAERFGRIRFIKAMNSEEKENAAGLRCIEDRYEADKYNAMANTLVMFGQTFLIFVLFTVAFLIGSMLIRNGRVQSGTTLAAFYAYGNNLVLVFQFFAQFPSVFSATKGGSKKIVSILEEEEEDPDQGKSEFTAAGDLCMDKVSFGYNDREVIHSVSTHIPKGKITAIVGPNGSGKTTVLRLLNRLYPDYGGNIRIGEAGNEVSLRAWRDRFGVVSQNAGLFEGSIRDNICYGVRDVKEEELQAVISLACLEDLIASHEGGLDFNVGFNGEKLSGGEQQRIAIARAMLKNPDYLILDEATANLDPVTEEKIRAGIRALIQGRTAIIVAHNYRTVAEAQHVIVMRNGTVEDEGTVEELKDRNAFFKAFAGH</sequence>
<organism evidence="1 2">
    <name type="scientific">Aristaeella hokkaidonensis</name>
    <dbReference type="NCBI Taxonomy" id="3046382"/>
    <lineage>
        <taxon>Bacteria</taxon>
        <taxon>Bacillati</taxon>
        <taxon>Bacillota</taxon>
        <taxon>Clostridia</taxon>
        <taxon>Eubacteriales</taxon>
        <taxon>Aristaeellaceae</taxon>
        <taxon>Aristaeella</taxon>
    </lineage>
</organism>
<accession>A0AC61MZ85</accession>
<protein>
    <submittedName>
        <fullName evidence="1">ABC transporter ATP-binding protein</fullName>
    </submittedName>
</protein>
<reference evidence="1" key="1">
    <citation type="submission" date="2021-01" db="EMBL/GenBank/DDBJ databases">
        <title>Complete genome sequence of Clostridiales bacterium R-7.</title>
        <authorList>
            <person name="Mahoney-Kurpe S.C."/>
            <person name="Palevich N."/>
            <person name="Koike S."/>
            <person name="Moon C.D."/>
            <person name="Attwood G.T."/>
        </authorList>
    </citation>
    <scope>NUCLEOTIDE SEQUENCE</scope>
    <source>
        <strain evidence="1">R-7</strain>
    </source>
</reference>
<name>A0AC61MZ85_9FIRM</name>